<comment type="subcellular location">
    <subcellularLocation>
        <location evidence="1">Cell membrane</location>
        <topology evidence="1">Multi-pass membrane protein</topology>
    </subcellularLocation>
</comment>
<sequence length="458" mass="49606">MDASNPPHPGGAIPAPTPGLKARALIGGGWVTAEYALGQVLRFGGNLVLAYLLVPEAFGLMALVNVFLQGLQMFSDVGLAPSIIRSKRGEDPTFLNTAWTIQIIRGFVLWAAALALAVPVSWLWGYELRYLLPVAGITAITMGLGSTSIYVLNRQLKMQALAKLRLAAQAVGVVVMVAWALVHPSVWAMIAGAIASQLVRCVGSYALPTATRHRLAFDRAAFTELFRFGRWIFLGTLIAFLAKQIDKLLLGALFAPAVLGVFWIAVQISEVAPLLATRLGQSVGFPALAELYRRDADRFFSRLRHVRAMLIFPAVVGQLLLLVVGPAVAVWLYPPAYSDVGWILRLMIVATLAKLVTQTYMHAFLALGDSFRHMLFVATRLVLTVAAALLGYYYADPLGMPAEVGFIVGLAIAPWLHYPIVACLAIGKRCWQPAVDLPVLTVCAALSIIMLLHDFALI</sequence>
<feature type="transmembrane region" description="Helical" evidence="7">
    <location>
        <begin position="220"/>
        <end position="242"/>
    </location>
</feature>
<gene>
    <name evidence="8" type="ORF">ACERK3_12440</name>
</gene>
<keyword evidence="6 7" id="KW-0472">Membrane</keyword>
<organism evidence="8 9">
    <name type="scientific">Natronomicrosphaera hydrolytica</name>
    <dbReference type="NCBI Taxonomy" id="3242702"/>
    <lineage>
        <taxon>Bacteria</taxon>
        <taxon>Pseudomonadati</taxon>
        <taxon>Planctomycetota</taxon>
        <taxon>Phycisphaerae</taxon>
        <taxon>Phycisphaerales</taxon>
        <taxon>Phycisphaeraceae</taxon>
        <taxon>Natronomicrosphaera</taxon>
    </lineage>
</organism>
<keyword evidence="4 7" id="KW-0812">Transmembrane</keyword>
<feature type="transmembrane region" description="Helical" evidence="7">
    <location>
        <begin position="48"/>
        <end position="68"/>
    </location>
</feature>
<protein>
    <submittedName>
        <fullName evidence="8">Oligosaccharide flippase family protein</fullName>
    </submittedName>
</protein>
<feature type="transmembrane region" description="Helical" evidence="7">
    <location>
        <begin position="340"/>
        <end position="361"/>
    </location>
</feature>
<evidence type="ECO:0000256" key="4">
    <source>
        <dbReference type="ARBA" id="ARBA00022692"/>
    </source>
</evidence>
<evidence type="ECO:0000256" key="2">
    <source>
        <dbReference type="ARBA" id="ARBA00007430"/>
    </source>
</evidence>
<feature type="transmembrane region" description="Helical" evidence="7">
    <location>
        <begin position="434"/>
        <end position="453"/>
    </location>
</feature>
<evidence type="ECO:0000256" key="6">
    <source>
        <dbReference type="ARBA" id="ARBA00023136"/>
    </source>
</evidence>
<evidence type="ECO:0000256" key="1">
    <source>
        <dbReference type="ARBA" id="ARBA00004651"/>
    </source>
</evidence>
<feature type="transmembrane region" description="Helical" evidence="7">
    <location>
        <begin position="406"/>
        <end position="427"/>
    </location>
</feature>
<accession>A0ABV4U708</accession>
<feature type="transmembrane region" description="Helical" evidence="7">
    <location>
        <begin position="130"/>
        <end position="152"/>
    </location>
</feature>
<comment type="similarity">
    <text evidence="2">Belongs to the polysaccharide synthase family.</text>
</comment>
<keyword evidence="3" id="KW-1003">Cell membrane</keyword>
<feature type="transmembrane region" description="Helical" evidence="7">
    <location>
        <begin position="164"/>
        <end position="182"/>
    </location>
</feature>
<name>A0ABV4U708_9BACT</name>
<proteinExistence type="inferred from homology"/>
<feature type="transmembrane region" description="Helical" evidence="7">
    <location>
        <begin position="373"/>
        <end position="394"/>
    </location>
</feature>
<keyword evidence="9" id="KW-1185">Reference proteome</keyword>
<dbReference type="Pfam" id="PF13440">
    <property type="entry name" value="Polysacc_synt_3"/>
    <property type="match status" value="1"/>
</dbReference>
<feature type="transmembrane region" description="Helical" evidence="7">
    <location>
        <begin position="248"/>
        <end position="266"/>
    </location>
</feature>
<feature type="transmembrane region" description="Helical" evidence="7">
    <location>
        <begin position="188"/>
        <end position="208"/>
    </location>
</feature>
<keyword evidence="5 7" id="KW-1133">Transmembrane helix</keyword>
<dbReference type="Proteomes" id="UP001575105">
    <property type="component" value="Unassembled WGS sequence"/>
</dbReference>
<feature type="transmembrane region" description="Helical" evidence="7">
    <location>
        <begin position="107"/>
        <end position="124"/>
    </location>
</feature>
<evidence type="ECO:0000313" key="8">
    <source>
        <dbReference type="EMBL" id="MFA9479092.1"/>
    </source>
</evidence>
<dbReference type="RefSeq" id="WP_425346019.1">
    <property type="nucleotide sequence ID" value="NZ_JBGUBD010000007.1"/>
</dbReference>
<dbReference type="EMBL" id="JBGUBD010000007">
    <property type="protein sequence ID" value="MFA9479092.1"/>
    <property type="molecule type" value="Genomic_DNA"/>
</dbReference>
<dbReference type="InterPro" id="IPR050833">
    <property type="entry name" value="Poly_Biosynth_Transport"/>
</dbReference>
<feature type="transmembrane region" description="Helical" evidence="7">
    <location>
        <begin position="308"/>
        <end position="334"/>
    </location>
</feature>
<comment type="caution">
    <text evidence="8">The sequence shown here is derived from an EMBL/GenBank/DDBJ whole genome shotgun (WGS) entry which is preliminary data.</text>
</comment>
<evidence type="ECO:0000256" key="3">
    <source>
        <dbReference type="ARBA" id="ARBA00022475"/>
    </source>
</evidence>
<evidence type="ECO:0000313" key="9">
    <source>
        <dbReference type="Proteomes" id="UP001575105"/>
    </source>
</evidence>
<dbReference type="PANTHER" id="PTHR30250:SF10">
    <property type="entry name" value="LIPOPOLYSACCHARIDE BIOSYNTHESIS PROTEIN WZXC"/>
    <property type="match status" value="1"/>
</dbReference>
<evidence type="ECO:0000256" key="7">
    <source>
        <dbReference type="SAM" id="Phobius"/>
    </source>
</evidence>
<reference evidence="8 9" key="1">
    <citation type="submission" date="2024-08" db="EMBL/GenBank/DDBJ databases">
        <title>Whole-genome sequencing of halo(alkali)philic microorganisms from hypersaline lakes.</title>
        <authorList>
            <person name="Sorokin D.Y."/>
            <person name="Merkel A.Y."/>
            <person name="Messina E."/>
            <person name="Yakimov M."/>
        </authorList>
    </citation>
    <scope>NUCLEOTIDE SEQUENCE [LARGE SCALE GENOMIC DNA]</scope>
    <source>
        <strain evidence="8 9">AB-hyl4</strain>
    </source>
</reference>
<dbReference type="PANTHER" id="PTHR30250">
    <property type="entry name" value="PST FAMILY PREDICTED COLANIC ACID TRANSPORTER"/>
    <property type="match status" value="1"/>
</dbReference>
<evidence type="ECO:0000256" key="5">
    <source>
        <dbReference type="ARBA" id="ARBA00022989"/>
    </source>
</evidence>